<proteinExistence type="predicted"/>
<gene>
    <name evidence="1" type="ORF">H6G03_27710</name>
</gene>
<dbReference type="EMBL" id="JACJPW010000095">
    <property type="protein sequence ID" value="MBD2184814.1"/>
    <property type="molecule type" value="Genomic_DNA"/>
</dbReference>
<sequence length="78" mass="9067">MAEKSLKQMSESEIRAQIQLIKDKPEKDKTAADYREITKLTNELTARHKTELKRLTKLKGKFEKLASELNPELDKNQP</sequence>
<keyword evidence="2" id="KW-1185">Reference proteome</keyword>
<evidence type="ECO:0000313" key="1">
    <source>
        <dbReference type="EMBL" id="MBD2184814.1"/>
    </source>
</evidence>
<dbReference type="Proteomes" id="UP000641646">
    <property type="component" value="Unassembled WGS sequence"/>
</dbReference>
<evidence type="ECO:0000313" key="2">
    <source>
        <dbReference type="Proteomes" id="UP000641646"/>
    </source>
</evidence>
<organism evidence="1 2">
    <name type="scientific">Aerosakkonema funiforme FACHB-1375</name>
    <dbReference type="NCBI Taxonomy" id="2949571"/>
    <lineage>
        <taxon>Bacteria</taxon>
        <taxon>Bacillati</taxon>
        <taxon>Cyanobacteriota</taxon>
        <taxon>Cyanophyceae</taxon>
        <taxon>Oscillatoriophycideae</taxon>
        <taxon>Aerosakkonematales</taxon>
        <taxon>Aerosakkonemataceae</taxon>
        <taxon>Aerosakkonema</taxon>
    </lineage>
</organism>
<dbReference type="RefSeq" id="WP_190471947.1">
    <property type="nucleotide sequence ID" value="NZ_JACJPW010000095.1"/>
</dbReference>
<dbReference type="AlphaFoldDB" id="A0A926VLT7"/>
<protein>
    <submittedName>
        <fullName evidence="1">Uncharacterized protein</fullName>
    </submittedName>
</protein>
<reference evidence="1" key="1">
    <citation type="journal article" date="2015" name="ISME J.">
        <title>Draft Genome Sequence of Streptomyces incarnatus NRRL8089, which Produces the Nucleoside Antibiotic Sinefungin.</title>
        <authorList>
            <person name="Oshima K."/>
            <person name="Hattori M."/>
            <person name="Shimizu H."/>
            <person name="Fukuda K."/>
            <person name="Nemoto M."/>
            <person name="Inagaki K."/>
            <person name="Tamura T."/>
        </authorList>
    </citation>
    <scope>NUCLEOTIDE SEQUENCE</scope>
    <source>
        <strain evidence="1">FACHB-1375</strain>
    </source>
</reference>
<reference evidence="1" key="2">
    <citation type="submission" date="2020-08" db="EMBL/GenBank/DDBJ databases">
        <authorList>
            <person name="Chen M."/>
            <person name="Teng W."/>
            <person name="Zhao L."/>
            <person name="Hu C."/>
            <person name="Zhou Y."/>
            <person name="Han B."/>
            <person name="Song L."/>
            <person name="Shu W."/>
        </authorList>
    </citation>
    <scope>NUCLEOTIDE SEQUENCE</scope>
    <source>
        <strain evidence="1">FACHB-1375</strain>
    </source>
</reference>
<accession>A0A926VLT7</accession>
<name>A0A926VLT7_9CYAN</name>
<comment type="caution">
    <text evidence="1">The sequence shown here is derived from an EMBL/GenBank/DDBJ whole genome shotgun (WGS) entry which is preliminary data.</text>
</comment>